<sequence>MAPAGAHWSPKPPLYACPHLCAGAHGRGETPVSIPNTEVKTPSAYGTAGFPGGRVGQCRHSIVGVKKLPGA</sequence>
<dbReference type="AlphaFoldDB" id="E0XUC2"/>
<reference evidence="1" key="1">
    <citation type="journal article" date="2011" name="Environ. Microbiol.">
        <title>Time-series analyses of Monterey Bay coastal microbial picoplankton using a 'genome proxy' microarray.</title>
        <authorList>
            <person name="Rich V.I."/>
            <person name="Pham V.D."/>
            <person name="Eppley J."/>
            <person name="Shi Y."/>
            <person name="DeLong E.F."/>
        </authorList>
    </citation>
    <scope>NUCLEOTIDE SEQUENCE</scope>
</reference>
<name>E0XUC2_9DELT</name>
<accession>E0XUC2</accession>
<protein>
    <submittedName>
        <fullName evidence="1">Uncharacterized protein</fullName>
    </submittedName>
</protein>
<proteinExistence type="predicted"/>
<evidence type="ECO:0000313" key="1">
    <source>
        <dbReference type="EMBL" id="ADI18013.1"/>
    </source>
</evidence>
<dbReference type="EMBL" id="GU474879">
    <property type="protein sequence ID" value="ADI18013.1"/>
    <property type="molecule type" value="Genomic_DNA"/>
</dbReference>
<organism evidence="1">
    <name type="scientific">uncultured delta proteobacterium HF0200_19J16</name>
    <dbReference type="NCBI Taxonomy" id="710831"/>
    <lineage>
        <taxon>Bacteria</taxon>
        <taxon>Deltaproteobacteria</taxon>
        <taxon>environmental samples</taxon>
    </lineage>
</organism>